<evidence type="ECO:0000256" key="6">
    <source>
        <dbReference type="PIRSR" id="PIRSR000699-2"/>
    </source>
</evidence>
<dbReference type="GO" id="GO:0009401">
    <property type="term" value="P:phosphoenolpyruvate-dependent sugar phosphotransferase system"/>
    <property type="evidence" value="ECO:0007669"/>
    <property type="project" value="UniProtKB-KW"/>
</dbReference>
<evidence type="ECO:0000313" key="9">
    <source>
        <dbReference type="EMBL" id="EUJ30457.1"/>
    </source>
</evidence>
<evidence type="ECO:0000256" key="2">
    <source>
        <dbReference type="ARBA" id="ARBA00022597"/>
    </source>
</evidence>
<keyword evidence="2" id="KW-0762">Sugar transport</keyword>
<keyword evidence="6" id="KW-0479">Metal-binding</keyword>
<evidence type="ECO:0000256" key="4">
    <source>
        <dbReference type="ARBA" id="ARBA00022683"/>
    </source>
</evidence>
<dbReference type="AlphaFoldDB" id="A0A829RB35"/>
<dbReference type="SUPFAM" id="SSF46973">
    <property type="entry name" value="Enzyme IIa from lactose specific PTS, IIa-lac"/>
    <property type="match status" value="1"/>
</dbReference>
<dbReference type="RefSeq" id="WP_003757403.1">
    <property type="nucleotide sequence ID" value="NZ_AODG01000003.1"/>
</dbReference>
<dbReference type="CDD" id="cd00215">
    <property type="entry name" value="PTS_IIA_lac"/>
    <property type="match status" value="1"/>
</dbReference>
<accession>A0A829RB35</accession>
<keyword evidence="4" id="KW-0598">Phosphotransferase system</keyword>
<protein>
    <submittedName>
        <fullName evidence="9">Putative phosphotransferase system enzyme IIA</fullName>
    </submittedName>
</protein>
<evidence type="ECO:0000256" key="8">
    <source>
        <dbReference type="SAM" id="Coils"/>
    </source>
</evidence>
<dbReference type="InterPro" id="IPR003188">
    <property type="entry name" value="PTS_IIA_lac/cel"/>
</dbReference>
<dbReference type="GO" id="GO:0046872">
    <property type="term" value="F:metal ion binding"/>
    <property type="evidence" value="ECO:0007669"/>
    <property type="project" value="UniProtKB-KW"/>
</dbReference>
<feature type="coiled-coil region" evidence="8">
    <location>
        <begin position="1"/>
        <end position="58"/>
    </location>
</feature>
<reference evidence="9 10" key="1">
    <citation type="submission" date="2012-12" db="EMBL/GenBank/DDBJ databases">
        <title>Novel taxa of Listeriaceae from agricultural environments in the United States.</title>
        <authorList>
            <person name="den Bakker H.C."/>
            <person name="Allred A."/>
            <person name="Warchocki S."/>
            <person name="Wright E.M."/>
            <person name="Burrell A."/>
            <person name="Nightingale K.K."/>
            <person name="Kephart D."/>
            <person name="Wiedmann M."/>
        </authorList>
    </citation>
    <scope>NUCLEOTIDE SEQUENCE [LARGE SCALE GENOMIC DNA]</scope>
    <source>
        <strain evidence="9 10">FSL F6-1183</strain>
    </source>
</reference>
<keyword evidence="1" id="KW-0813">Transport</keyword>
<dbReference type="PIRSF" id="PIRSF000699">
    <property type="entry name" value="PTS_IILac_III"/>
    <property type="match status" value="1"/>
</dbReference>
<keyword evidence="8" id="KW-0175">Coiled coil</keyword>
<dbReference type="PANTHER" id="PTHR34382:SF7">
    <property type="entry name" value="PTS SYSTEM N,N'-DIACETYLCHITOBIOSE-SPECIFIC EIIA COMPONENT"/>
    <property type="match status" value="1"/>
</dbReference>
<evidence type="ECO:0000313" key="10">
    <source>
        <dbReference type="Proteomes" id="UP000019251"/>
    </source>
</evidence>
<dbReference type="EMBL" id="AODG01000003">
    <property type="protein sequence ID" value="EUJ30457.1"/>
    <property type="molecule type" value="Genomic_DNA"/>
</dbReference>
<dbReference type="Pfam" id="PF02255">
    <property type="entry name" value="PTS_IIA"/>
    <property type="match status" value="1"/>
</dbReference>
<feature type="binding site" evidence="6">
    <location>
        <position position="90"/>
    </location>
    <ligand>
        <name>Mg(2+)</name>
        <dbReference type="ChEBI" id="CHEBI:18420"/>
        <note>ligand shared between all trimeric partners</note>
    </ligand>
</feature>
<evidence type="ECO:0000256" key="3">
    <source>
        <dbReference type="ARBA" id="ARBA00022679"/>
    </source>
</evidence>
<evidence type="ECO:0000256" key="1">
    <source>
        <dbReference type="ARBA" id="ARBA00022448"/>
    </source>
</evidence>
<feature type="modified residue" description="Phosphohistidine; by HPr" evidence="7">
    <location>
        <position position="87"/>
    </location>
</feature>
<proteinExistence type="predicted"/>
<comment type="cofactor">
    <cofactor evidence="6">
        <name>Mg(2+)</name>
        <dbReference type="ChEBI" id="CHEBI:18420"/>
    </cofactor>
    <text evidence="6">Binds 1 Mg(2+) ion per trimer.</text>
</comment>
<dbReference type="InterPro" id="IPR036542">
    <property type="entry name" value="PTS_IIA_lac/cel_sf"/>
</dbReference>
<dbReference type="GO" id="GO:0016740">
    <property type="term" value="F:transferase activity"/>
    <property type="evidence" value="ECO:0007669"/>
    <property type="project" value="UniProtKB-KW"/>
</dbReference>
<dbReference type="PROSITE" id="PS51095">
    <property type="entry name" value="PTS_EIIA_TYPE_3"/>
    <property type="match status" value="1"/>
</dbReference>
<evidence type="ECO:0000256" key="7">
    <source>
        <dbReference type="PROSITE-ProRule" id="PRU00418"/>
    </source>
</evidence>
<sequence>METEKKEYIEENDRLNQLSMNILVHAGNARDCLVQSLESLEESKFEKAKEEIKEARKEVVVAHGLQTDTLQLEASGQQIRYSTLFCHAQDTLMTAQSEILIGEHLIKLFTKLDAKMGGL</sequence>
<keyword evidence="3 9" id="KW-0808">Transferase</keyword>
<name>A0A829RB35_LISGR</name>
<evidence type="ECO:0000256" key="5">
    <source>
        <dbReference type="PIRSR" id="PIRSR000699-1"/>
    </source>
</evidence>
<keyword evidence="6" id="KW-0460">Magnesium</keyword>
<dbReference type="Gene3D" id="1.20.58.80">
    <property type="entry name" value="Phosphotransferase system, lactose/cellobiose-type IIA subunit"/>
    <property type="match status" value="1"/>
</dbReference>
<gene>
    <name evidence="9" type="ORF">LMUR_01260</name>
</gene>
<dbReference type="PANTHER" id="PTHR34382">
    <property type="entry name" value="PTS SYSTEM N,N'-DIACETYLCHITOBIOSE-SPECIFIC EIIA COMPONENT"/>
    <property type="match status" value="1"/>
</dbReference>
<dbReference type="Proteomes" id="UP000019251">
    <property type="component" value="Unassembled WGS sequence"/>
</dbReference>
<feature type="active site" description="Tele-phosphohistidine intermediate" evidence="5">
    <location>
        <position position="87"/>
    </location>
</feature>
<comment type="caution">
    <text evidence="9">The sequence shown here is derived from an EMBL/GenBank/DDBJ whole genome shotgun (WGS) entry which is preliminary data.</text>
</comment>
<organism evidence="9 10">
    <name type="scientific">Listeria grayi FSL F6-1183</name>
    <dbReference type="NCBI Taxonomy" id="1265827"/>
    <lineage>
        <taxon>Bacteria</taxon>
        <taxon>Bacillati</taxon>
        <taxon>Bacillota</taxon>
        <taxon>Bacilli</taxon>
        <taxon>Bacillales</taxon>
        <taxon>Listeriaceae</taxon>
        <taxon>Listeria</taxon>
    </lineage>
</organism>